<dbReference type="Pfam" id="PF14229">
    <property type="entry name" value="DUF4332"/>
    <property type="match status" value="1"/>
</dbReference>
<dbReference type="AlphaFoldDB" id="A0A327R3W4"/>
<dbReference type="InterPro" id="IPR025567">
    <property type="entry name" value="DUF4332"/>
</dbReference>
<evidence type="ECO:0000313" key="2">
    <source>
        <dbReference type="EMBL" id="RAJ11509.1"/>
    </source>
</evidence>
<feature type="domain" description="DUF4332" evidence="1">
    <location>
        <begin position="99"/>
        <end position="217"/>
    </location>
</feature>
<reference evidence="2 3" key="1">
    <citation type="submission" date="2018-06" db="EMBL/GenBank/DDBJ databases">
        <title>Genomic Encyclopedia of Archaeal and Bacterial Type Strains, Phase II (KMG-II): from individual species to whole genera.</title>
        <authorList>
            <person name="Goeker M."/>
        </authorList>
    </citation>
    <scope>NUCLEOTIDE SEQUENCE [LARGE SCALE GENOMIC DNA]</scope>
    <source>
        <strain evidence="2 3">DSM 23522</strain>
    </source>
</reference>
<accession>A0A327R3W4</accession>
<sequence length="224" mass="26129">MGYYIDLKSISIDAYKDILKNKTLIPSWKVLENDIDENLSILKTHNINNLDELLITLKEKTKIQEFSRQSGLPENYLAVLKRVVKGYRPKPNRIKDFACIGKDIVLKLEKIGIKNTLKLYDEILTNEKRNQLSRKSGINDNEIMKLTKLTDLSRIRWVNHTFAYVLLKAGYDTVEKVANADYKEMYDTIKKLNEERKIYKAHIGANDMKMVIESAQNLELEIEY</sequence>
<dbReference type="InterPro" id="IPR010995">
    <property type="entry name" value="DNA_repair_Rad51/TF_NusA_a-hlx"/>
</dbReference>
<dbReference type="RefSeq" id="WP_111623898.1">
    <property type="nucleotide sequence ID" value="NZ_QLLN01000004.1"/>
</dbReference>
<proteinExistence type="predicted"/>
<dbReference type="OrthoDB" id="8478928at2"/>
<dbReference type="SUPFAM" id="SSF47794">
    <property type="entry name" value="Rad51 N-terminal domain-like"/>
    <property type="match status" value="1"/>
</dbReference>
<dbReference type="GO" id="GO:0000166">
    <property type="term" value="F:nucleotide binding"/>
    <property type="evidence" value="ECO:0007669"/>
    <property type="project" value="InterPro"/>
</dbReference>
<dbReference type="EMBL" id="QLLN01000004">
    <property type="protein sequence ID" value="RAJ11509.1"/>
    <property type="molecule type" value="Genomic_DNA"/>
</dbReference>
<name>A0A327R3W4_9FLAO</name>
<organism evidence="2 3">
    <name type="scientific">Arenibacter echinorum</name>
    <dbReference type="NCBI Taxonomy" id="440515"/>
    <lineage>
        <taxon>Bacteria</taxon>
        <taxon>Pseudomonadati</taxon>
        <taxon>Bacteroidota</taxon>
        <taxon>Flavobacteriia</taxon>
        <taxon>Flavobacteriales</taxon>
        <taxon>Flavobacteriaceae</taxon>
        <taxon>Arenibacter</taxon>
    </lineage>
</organism>
<evidence type="ECO:0000259" key="1">
    <source>
        <dbReference type="Pfam" id="PF14229"/>
    </source>
</evidence>
<gene>
    <name evidence="2" type="ORF">LV92_02437</name>
</gene>
<evidence type="ECO:0000313" key="3">
    <source>
        <dbReference type="Proteomes" id="UP000249696"/>
    </source>
</evidence>
<protein>
    <submittedName>
        <fullName evidence="2">Uncharacterized protein DUF4332</fullName>
    </submittedName>
</protein>
<keyword evidence="3" id="KW-1185">Reference proteome</keyword>
<dbReference type="Proteomes" id="UP000249696">
    <property type="component" value="Unassembled WGS sequence"/>
</dbReference>
<dbReference type="Gene3D" id="1.10.150.20">
    <property type="entry name" value="5' to 3' exonuclease, C-terminal subdomain"/>
    <property type="match status" value="1"/>
</dbReference>
<comment type="caution">
    <text evidence="2">The sequence shown here is derived from an EMBL/GenBank/DDBJ whole genome shotgun (WGS) entry which is preliminary data.</text>
</comment>